<dbReference type="Pfam" id="PF00571">
    <property type="entry name" value="CBS"/>
    <property type="match status" value="2"/>
</dbReference>
<evidence type="ECO:0000313" key="5">
    <source>
        <dbReference type="Proteomes" id="UP000078390"/>
    </source>
</evidence>
<dbReference type="PANTHER" id="PTHR43080:SF2">
    <property type="entry name" value="CBS DOMAIN-CONTAINING PROTEIN"/>
    <property type="match status" value="1"/>
</dbReference>
<dbReference type="OrthoDB" id="9808528at2"/>
<reference evidence="4 5" key="1">
    <citation type="submission" date="2016-04" db="EMBL/GenBank/DDBJ databases">
        <title>Genome analysis of Thermosulfurimonas dismutans, the first thermophilic sulfur-disproportionating bacterium of the phylum Thermodesulfobacteria.</title>
        <authorList>
            <person name="Mardanov A.V."/>
            <person name="Beletsky A.V."/>
            <person name="Kadnikov V.V."/>
            <person name="Slobodkin A.I."/>
            <person name="Ravin N.V."/>
        </authorList>
    </citation>
    <scope>NUCLEOTIDE SEQUENCE [LARGE SCALE GENOMIC DNA]</scope>
    <source>
        <strain evidence="4 5">S95</strain>
    </source>
</reference>
<dbReference type="Pfam" id="PF10335">
    <property type="entry name" value="DUF294_C"/>
    <property type="match status" value="1"/>
</dbReference>
<dbReference type="InterPro" id="IPR046342">
    <property type="entry name" value="CBS_dom_sf"/>
</dbReference>
<keyword evidence="4" id="KW-0808">Transferase</keyword>
<feature type="domain" description="CBS" evidence="3">
    <location>
        <begin position="125"/>
        <end position="181"/>
    </location>
</feature>
<dbReference type="CDD" id="cd04587">
    <property type="entry name" value="CBS_pair_CAP-ED_NT_Pol-beta-like_DUF294_assoc"/>
    <property type="match status" value="1"/>
</dbReference>
<organism evidence="4 5">
    <name type="scientific">Thermosulfurimonas dismutans</name>
    <dbReference type="NCBI Taxonomy" id="999894"/>
    <lineage>
        <taxon>Bacteria</taxon>
        <taxon>Pseudomonadati</taxon>
        <taxon>Thermodesulfobacteriota</taxon>
        <taxon>Thermodesulfobacteria</taxon>
        <taxon>Thermodesulfobacteriales</taxon>
        <taxon>Thermodesulfobacteriaceae</taxon>
        <taxon>Thermosulfurimonas</taxon>
    </lineage>
</organism>
<dbReference type="PANTHER" id="PTHR43080">
    <property type="entry name" value="CBS DOMAIN-CONTAINING PROTEIN CBSX3, MITOCHONDRIAL"/>
    <property type="match status" value="1"/>
</dbReference>
<keyword evidence="5" id="KW-1185">Reference proteome</keyword>
<evidence type="ECO:0000259" key="3">
    <source>
        <dbReference type="PROSITE" id="PS51371"/>
    </source>
</evidence>
<proteinExistence type="predicted"/>
<protein>
    <submittedName>
        <fullName evidence="4">Putative nucleotidyltransferase family</fullName>
    </submittedName>
</protein>
<feature type="domain" description="CBS" evidence="3">
    <location>
        <begin position="60"/>
        <end position="117"/>
    </location>
</feature>
<dbReference type="GO" id="GO:0008773">
    <property type="term" value="F:[protein-PII] uridylyltransferase activity"/>
    <property type="evidence" value="ECO:0007669"/>
    <property type="project" value="InterPro"/>
</dbReference>
<sequence>MLPKDKVVELLDQKGLFSEFFLKKHISKYLDRIVKERLKSSEIKTGLERALFTTQIKDIASKEVHTIKEEVSIQEAASLMAERRIGSLIVVDDNGVPVGIITDRDLREKVVASGRPISRPVREIMNAPLITVEADRYAFEAITTMIKNRIHHLPVVQDGRLCGMLTNHDLLLLQGISPLAIAQEIQNQETIEGLSKVSQKVIPFIGLLIKEEVPVRNILRIITEINDSIICRVIDIAQNQLGPAPVPFCWLVYGSEGRREQTFTTDQDNGLVYLDPSSSEEAKECARYFKEFSEFVVEALVRCGFARCRGNYMASNPQWCQPLKTWKDYFRKWINTPTPEAILRSVILFDFRGLYGDLSLAEKLRSFLLKEVQKKDIFLLHMAKLTVQFKPPLGFFRTFVVEKSGEHKNELNLKYRCLAPIVNIVRLAALEVPIGETSTLDRLERLKDIHSLMKDYAEELAEAFQFLMSLRIHHQYEQILKGKQPDNYINPNHLSNLEKKFFKEVCSLISHIQDLIEHKYFLGRLM</sequence>
<dbReference type="SUPFAM" id="SSF54631">
    <property type="entry name" value="CBS-domain pair"/>
    <property type="match status" value="1"/>
</dbReference>
<dbReference type="PROSITE" id="PS51371">
    <property type="entry name" value="CBS"/>
    <property type="match status" value="2"/>
</dbReference>
<dbReference type="SMART" id="SM00116">
    <property type="entry name" value="CBS"/>
    <property type="match status" value="2"/>
</dbReference>
<keyword evidence="1 2" id="KW-0129">CBS domain</keyword>
<dbReference type="InterPro" id="IPR018821">
    <property type="entry name" value="DUF294_put_nucleoTrafse_sb-bd"/>
</dbReference>
<gene>
    <name evidence="4" type="ORF">TDIS_0201</name>
</gene>
<dbReference type="Proteomes" id="UP000078390">
    <property type="component" value="Unassembled WGS sequence"/>
</dbReference>
<dbReference type="STRING" id="999894.TDIS_0201"/>
<dbReference type="InterPro" id="IPR005105">
    <property type="entry name" value="GlnD_Uridyltrans_N"/>
</dbReference>
<evidence type="ECO:0000313" key="4">
    <source>
        <dbReference type="EMBL" id="OAQ21683.1"/>
    </source>
</evidence>
<accession>A0A179D6T0</accession>
<dbReference type="Gene3D" id="3.10.580.10">
    <property type="entry name" value="CBS-domain"/>
    <property type="match status" value="1"/>
</dbReference>
<evidence type="ECO:0000256" key="1">
    <source>
        <dbReference type="ARBA" id="ARBA00023122"/>
    </source>
</evidence>
<dbReference type="EMBL" id="LWLG01000001">
    <property type="protein sequence ID" value="OAQ21683.1"/>
    <property type="molecule type" value="Genomic_DNA"/>
</dbReference>
<dbReference type="Pfam" id="PF03445">
    <property type="entry name" value="DUF294"/>
    <property type="match status" value="1"/>
</dbReference>
<dbReference type="PATRIC" id="fig|999894.6.peg.203"/>
<dbReference type="InterPro" id="IPR000644">
    <property type="entry name" value="CBS_dom"/>
</dbReference>
<dbReference type="InterPro" id="IPR051257">
    <property type="entry name" value="Diverse_CBS-Domain"/>
</dbReference>
<name>A0A179D6T0_9BACT</name>
<comment type="caution">
    <text evidence="4">The sequence shown here is derived from an EMBL/GenBank/DDBJ whole genome shotgun (WGS) entry which is preliminary data.</text>
</comment>
<dbReference type="CDD" id="cd05401">
    <property type="entry name" value="NT_GlnE_GlnD_like"/>
    <property type="match status" value="1"/>
</dbReference>
<dbReference type="AlphaFoldDB" id="A0A179D6T0"/>
<evidence type="ECO:0000256" key="2">
    <source>
        <dbReference type="PROSITE-ProRule" id="PRU00703"/>
    </source>
</evidence>